<evidence type="ECO:0000259" key="2">
    <source>
        <dbReference type="Pfam" id="PF23141"/>
    </source>
</evidence>
<organism evidence="4 5">
    <name type="scientific">Ensete ventricosum</name>
    <name type="common">Abyssinian banana</name>
    <name type="synonym">Musa ensete</name>
    <dbReference type="NCBI Taxonomy" id="4639"/>
    <lineage>
        <taxon>Eukaryota</taxon>
        <taxon>Viridiplantae</taxon>
        <taxon>Streptophyta</taxon>
        <taxon>Embryophyta</taxon>
        <taxon>Tracheophyta</taxon>
        <taxon>Spermatophyta</taxon>
        <taxon>Magnoliopsida</taxon>
        <taxon>Liliopsida</taxon>
        <taxon>Zingiberales</taxon>
        <taxon>Musaceae</taxon>
        <taxon>Ensete</taxon>
    </lineage>
</organism>
<gene>
    <name evidence="4" type="ORF">B296_00027138</name>
</gene>
<dbReference type="EMBL" id="AMZH03003878">
    <property type="protein sequence ID" value="RRT70872.1"/>
    <property type="molecule type" value="Genomic_DNA"/>
</dbReference>
<feature type="domain" description="NOMO seventh transthyretin-like" evidence="2">
    <location>
        <begin position="1"/>
        <end position="48"/>
    </location>
</feature>
<proteinExistence type="predicted"/>
<keyword evidence="1" id="KW-0732">Signal</keyword>
<evidence type="ECO:0000313" key="4">
    <source>
        <dbReference type="EMBL" id="RRT70872.1"/>
    </source>
</evidence>
<dbReference type="Pfam" id="PF23660">
    <property type="entry name" value="NOMO_8th"/>
    <property type="match status" value="1"/>
</dbReference>
<protein>
    <submittedName>
        <fullName evidence="4">Uncharacterized protein</fullName>
    </submittedName>
</protein>
<dbReference type="Proteomes" id="UP000287651">
    <property type="component" value="Unassembled WGS sequence"/>
</dbReference>
<dbReference type="PANTHER" id="PTHR23303:SF14">
    <property type="entry name" value="BOS COMPLEX SUBUNIT NOMO1-RELATED"/>
    <property type="match status" value="1"/>
</dbReference>
<dbReference type="PANTHER" id="PTHR23303">
    <property type="entry name" value="CARBOXYPEPTIDASE REGULATORY REGION-CONTAINING"/>
    <property type="match status" value="1"/>
</dbReference>
<name>A0A427A3T4_ENSVE</name>
<dbReference type="Pfam" id="PF23141">
    <property type="entry name" value="Ig_NOMO"/>
    <property type="match status" value="1"/>
</dbReference>
<dbReference type="GO" id="GO:0005789">
    <property type="term" value="C:endoplasmic reticulum membrane"/>
    <property type="evidence" value="ECO:0007669"/>
    <property type="project" value="TreeGrafter"/>
</dbReference>
<reference evidence="4 5" key="1">
    <citation type="journal article" date="2014" name="Agronomy (Basel)">
        <title>A Draft Genome Sequence for Ensete ventricosum, the Drought-Tolerant Tree Against Hunger.</title>
        <authorList>
            <person name="Harrison J."/>
            <person name="Moore K.A."/>
            <person name="Paszkiewicz K."/>
            <person name="Jones T."/>
            <person name="Grant M."/>
            <person name="Ambacheew D."/>
            <person name="Muzemil S."/>
            <person name="Studholme D.J."/>
        </authorList>
    </citation>
    <scope>NUCLEOTIDE SEQUENCE [LARGE SCALE GENOMIC DNA]</scope>
</reference>
<evidence type="ECO:0000259" key="3">
    <source>
        <dbReference type="Pfam" id="PF23660"/>
    </source>
</evidence>
<dbReference type="AlphaFoldDB" id="A0A427A3T4"/>
<evidence type="ECO:0000313" key="5">
    <source>
        <dbReference type="Proteomes" id="UP000287651"/>
    </source>
</evidence>
<accession>A0A427A3T4</accession>
<feature type="non-terminal residue" evidence="4">
    <location>
        <position position="190"/>
    </location>
</feature>
<feature type="domain" description="NOMO eighth prealbumin-like" evidence="3">
    <location>
        <begin position="50"/>
        <end position="138"/>
    </location>
</feature>
<sequence length="190" mass="21293">MQKGPQKICIETPGEHELHFVNSCISFGSSSLKFNSLDPTPIYLTGKKYLLKGEIHIDSDLVRDAVDLSEHIVLDVFDRDGTSDTVSTRFSSDKSGQGNIAVYEYSIWSDLGEDLIFAPRDTRTLASSGRRKSAYWYPLRPIRTSQETAIEFPSDLLLWQEYSFSPAAVAIELESGESKVVKFLATRVAY</sequence>
<evidence type="ECO:0000256" key="1">
    <source>
        <dbReference type="ARBA" id="ARBA00022729"/>
    </source>
</evidence>
<comment type="caution">
    <text evidence="4">The sequence shown here is derived from an EMBL/GenBank/DDBJ whole genome shotgun (WGS) entry which is preliminary data.</text>
</comment>
<dbReference type="InterPro" id="IPR056319">
    <property type="entry name" value="NOMO_7th"/>
</dbReference>
<dbReference type="InterPro" id="IPR056187">
    <property type="entry name" value="NOMO_8th"/>
</dbReference>
<dbReference type="InterPro" id="IPR051417">
    <property type="entry name" value="SDr/BOS_complex"/>
</dbReference>